<keyword evidence="2" id="KW-0436">Ligase</keyword>
<evidence type="ECO:0000256" key="4">
    <source>
        <dbReference type="ARBA" id="ARBA00022741"/>
    </source>
</evidence>
<dbReference type="OrthoDB" id="9765517at2"/>
<dbReference type="GO" id="GO:0008884">
    <property type="term" value="F:glutathionylspermidine amidase activity"/>
    <property type="evidence" value="ECO:0007669"/>
    <property type="project" value="TreeGrafter"/>
</dbReference>
<dbReference type="InterPro" id="IPR005494">
    <property type="entry name" value="GSPS_pre-ATP-grasp-like_dom"/>
</dbReference>
<dbReference type="Pfam" id="PF03738">
    <property type="entry name" value="GSP_synth"/>
    <property type="match status" value="1"/>
</dbReference>
<dbReference type="EMBL" id="FQVF01000004">
    <property type="protein sequence ID" value="SHE86306.1"/>
    <property type="molecule type" value="Genomic_DNA"/>
</dbReference>
<keyword evidence="9" id="KW-1185">Reference proteome</keyword>
<dbReference type="Gene3D" id="3.90.1720.10">
    <property type="entry name" value="endopeptidase domain like (from Nostoc punctiforme)"/>
    <property type="match status" value="1"/>
</dbReference>
<dbReference type="SUPFAM" id="SSF52440">
    <property type="entry name" value="PreATP-grasp domain"/>
    <property type="match status" value="1"/>
</dbReference>
<evidence type="ECO:0000256" key="6">
    <source>
        <dbReference type="ARBA" id="ARBA00022842"/>
    </source>
</evidence>
<dbReference type="GO" id="GO:0005524">
    <property type="term" value="F:ATP binding"/>
    <property type="evidence" value="ECO:0007669"/>
    <property type="project" value="UniProtKB-KW"/>
</dbReference>
<sequence length="633" mass="72418">MTSDSNRPMAPFGTLLGIAPGNVPVYSSDYDSADDNELPNRHAYRSYVDGIFMGYKWQCVEFARRWLYLNKGYIFDDVAMAYDIFRLTSVRLIADESRLPLKSFRNGSLRHPEVGALLIWNEGGEFEVTGHVAIVTKVLPDRLYLVEQNVGHQVWKEGQDYSRVLDARISEDGGYWLRCSYGDASVMGWVIQTDDDLHAENIEPENPALFDLQIRHVPNKGQASRAWLNVANPAEEAFVDMMGGHKLASRQEDDYKYMVMTETAERELKRATNELHALFMHATDYVLQNDDLLSSFNIPPALWPKIHQSWDNRRNQMITGRFDFSLSAQGIKVYEYNCDSASCYMEAGIIQEKWAKHYGATEGEGSATELVDELIEAWKNSDVKGVIHIMQDTDLEENYHALFMKRTMEKAGLNCKVIKGVSSLCWDKDGDVVDEDGVKIRWVWKTWAWETALDQIRAECDDDEQRLRDYQTDVLRSEAPRLVDVLLRKDVMVYEPLWTLIPSNKAILPVLWMLFPDHPYLLESSFELSDELKTNGYVSKPIAGRCGFNISMYDGEDALMEETAGRFSHQDQIFQALWKLPDIEGYRSQVCTFSVAGHYAGSCLRVDPTLVITKDSDLMTLRVIENDDLIDNK</sequence>
<name>A0A1M4WYI7_9GAMM</name>
<keyword evidence="6" id="KW-0460">Magnesium</keyword>
<dbReference type="SUPFAM" id="SSF54001">
    <property type="entry name" value="Cysteine proteinases"/>
    <property type="match status" value="1"/>
</dbReference>
<keyword evidence="3" id="KW-0479">Metal-binding</keyword>
<evidence type="ECO:0000259" key="7">
    <source>
        <dbReference type="PROSITE" id="PS50911"/>
    </source>
</evidence>
<keyword evidence="4" id="KW-0547">Nucleotide-binding</keyword>
<dbReference type="InterPro" id="IPR038765">
    <property type="entry name" value="Papain-like_cys_pep_sf"/>
</dbReference>
<dbReference type="Proteomes" id="UP000184517">
    <property type="component" value="Unassembled WGS sequence"/>
</dbReference>
<dbReference type="Pfam" id="PF05257">
    <property type="entry name" value="CHAP"/>
    <property type="match status" value="1"/>
</dbReference>
<dbReference type="AlphaFoldDB" id="A0A1M4WYI7"/>
<dbReference type="SUPFAM" id="SSF56059">
    <property type="entry name" value="Glutathione synthetase ATP-binding domain-like"/>
    <property type="match status" value="1"/>
</dbReference>
<dbReference type="Gene3D" id="3.30.1490.330">
    <property type="match status" value="1"/>
</dbReference>
<proteinExistence type="inferred from homology"/>
<dbReference type="PANTHER" id="PTHR30094:SF0">
    <property type="entry name" value="BIFUNCTIONAL GLUTATHIONYLSPERMIDINE SYNTHETASE_AMIDASE-RELATED"/>
    <property type="match status" value="1"/>
</dbReference>
<dbReference type="NCBIfam" id="NF007801">
    <property type="entry name" value="PRK10507.1"/>
    <property type="match status" value="1"/>
</dbReference>
<dbReference type="InterPro" id="IPR016185">
    <property type="entry name" value="PreATP-grasp_dom_sf"/>
</dbReference>
<evidence type="ECO:0000313" key="8">
    <source>
        <dbReference type="EMBL" id="SHE86306.1"/>
    </source>
</evidence>
<dbReference type="PANTHER" id="PTHR30094">
    <property type="entry name" value="BIFUNCTIONAL GLUTATHIONYLSPERMIDINE SYNTHETASE/AMIDASE-RELATED"/>
    <property type="match status" value="1"/>
</dbReference>
<gene>
    <name evidence="8" type="ORF">SAMN02745753_00922</name>
</gene>
<dbReference type="PROSITE" id="PS50911">
    <property type="entry name" value="CHAP"/>
    <property type="match status" value="1"/>
</dbReference>
<organism evidence="8 9">
    <name type="scientific">Marinomonas polaris DSM 16579</name>
    <dbReference type="NCBI Taxonomy" id="1122206"/>
    <lineage>
        <taxon>Bacteria</taxon>
        <taxon>Pseudomonadati</taxon>
        <taxon>Pseudomonadota</taxon>
        <taxon>Gammaproteobacteria</taxon>
        <taxon>Oceanospirillales</taxon>
        <taxon>Oceanospirillaceae</taxon>
        <taxon>Marinomonas</taxon>
    </lineage>
</organism>
<dbReference type="GO" id="GO:0046872">
    <property type="term" value="F:metal ion binding"/>
    <property type="evidence" value="ECO:0007669"/>
    <property type="project" value="UniProtKB-KW"/>
</dbReference>
<dbReference type="InterPro" id="IPR007921">
    <property type="entry name" value="CHAP_dom"/>
</dbReference>
<protein>
    <submittedName>
        <fullName evidence="8">Glutathionylspermidine amidase/synthetase</fullName>
    </submittedName>
</protein>
<evidence type="ECO:0000313" key="9">
    <source>
        <dbReference type="Proteomes" id="UP000184517"/>
    </source>
</evidence>
<evidence type="ECO:0000256" key="5">
    <source>
        <dbReference type="ARBA" id="ARBA00022840"/>
    </source>
</evidence>
<reference evidence="9" key="1">
    <citation type="submission" date="2016-11" db="EMBL/GenBank/DDBJ databases">
        <authorList>
            <person name="Varghese N."/>
            <person name="Submissions S."/>
        </authorList>
    </citation>
    <scope>NUCLEOTIDE SEQUENCE [LARGE SCALE GENOMIC DNA]</scope>
    <source>
        <strain evidence="9">DSM 16579</strain>
    </source>
</reference>
<dbReference type="STRING" id="1122206.SAMN02745753_00922"/>
<evidence type="ECO:0000256" key="3">
    <source>
        <dbReference type="ARBA" id="ARBA00022723"/>
    </source>
</evidence>
<keyword evidence="5" id="KW-0067">ATP-binding</keyword>
<evidence type="ECO:0000256" key="2">
    <source>
        <dbReference type="ARBA" id="ARBA00022598"/>
    </source>
</evidence>
<dbReference type="RefSeq" id="WP_072838553.1">
    <property type="nucleotide sequence ID" value="NZ_FQVF01000004.1"/>
</dbReference>
<comment type="similarity">
    <text evidence="1">In the C-terminal section; belongs to the glutathionylspermidine synthase preATP-grasp family.</text>
</comment>
<dbReference type="GO" id="GO:0008885">
    <property type="term" value="F:glutathionylspermidine synthase activity"/>
    <property type="evidence" value="ECO:0007669"/>
    <property type="project" value="TreeGrafter"/>
</dbReference>
<evidence type="ECO:0000256" key="1">
    <source>
        <dbReference type="ARBA" id="ARBA00008227"/>
    </source>
</evidence>
<accession>A0A1M4WYI7</accession>
<feature type="domain" description="Peptidase C51" evidence="7">
    <location>
        <begin position="34"/>
        <end position="178"/>
    </location>
</feature>
<dbReference type="InterPro" id="IPR051705">
    <property type="entry name" value="Gsp_Synthetase/Amidase"/>
</dbReference>